<protein>
    <submittedName>
        <fullName evidence="6">TetR/AcrR family transcriptional regulator</fullName>
    </submittedName>
</protein>
<dbReference type="Gene3D" id="1.10.357.10">
    <property type="entry name" value="Tetracycline Repressor, domain 2"/>
    <property type="match status" value="1"/>
</dbReference>
<dbReference type="Proteomes" id="UP000733379">
    <property type="component" value="Unassembled WGS sequence"/>
</dbReference>
<dbReference type="EMBL" id="JAHKNI010000001">
    <property type="protein sequence ID" value="MBU3060970.1"/>
    <property type="molecule type" value="Genomic_DNA"/>
</dbReference>
<keyword evidence="3" id="KW-0804">Transcription</keyword>
<sequence length="221" mass="23356">MAETRSGTRHQTRASIVEVAAQLLREQGPGAVTIRAVAQSAGLQPPAIYRFFEDKDALLDAVAEHVFATYVEAKAVAPDSDPVADLRAGWDMHIDFALANPAVFGLLTDPHRSGHSPAAAAGVEVLRTRVRRVATAGRLRVGERRAVELIHSAGTGVLLTLLATAPGDRDPGLADAMYDAVTRAILTDAPAPPEPVALDPAALPGLTAAERALLSEWLQRQ</sequence>
<evidence type="ECO:0000256" key="2">
    <source>
        <dbReference type="ARBA" id="ARBA00023125"/>
    </source>
</evidence>
<organism evidence="6 7">
    <name type="scientific">Nocardia albiluteola</name>
    <dbReference type="NCBI Taxonomy" id="2842303"/>
    <lineage>
        <taxon>Bacteria</taxon>
        <taxon>Bacillati</taxon>
        <taxon>Actinomycetota</taxon>
        <taxon>Actinomycetes</taxon>
        <taxon>Mycobacteriales</taxon>
        <taxon>Nocardiaceae</taxon>
        <taxon>Nocardia</taxon>
    </lineage>
</organism>
<dbReference type="Pfam" id="PF00440">
    <property type="entry name" value="TetR_N"/>
    <property type="match status" value="1"/>
</dbReference>
<dbReference type="InterPro" id="IPR009057">
    <property type="entry name" value="Homeodomain-like_sf"/>
</dbReference>
<reference evidence="6 7" key="1">
    <citation type="submission" date="2021-06" db="EMBL/GenBank/DDBJ databases">
        <title>Actinomycetes sequencing.</title>
        <authorList>
            <person name="Shan Q."/>
        </authorList>
    </citation>
    <scope>NUCLEOTIDE SEQUENCE [LARGE SCALE GENOMIC DNA]</scope>
    <source>
        <strain evidence="6 7">NEAU-G5</strain>
    </source>
</reference>
<dbReference type="InterPro" id="IPR023772">
    <property type="entry name" value="DNA-bd_HTH_TetR-type_CS"/>
</dbReference>
<evidence type="ECO:0000313" key="7">
    <source>
        <dbReference type="Proteomes" id="UP000733379"/>
    </source>
</evidence>
<evidence type="ECO:0000313" key="6">
    <source>
        <dbReference type="EMBL" id="MBU3060970.1"/>
    </source>
</evidence>
<dbReference type="PANTHER" id="PTHR30055">
    <property type="entry name" value="HTH-TYPE TRANSCRIPTIONAL REGULATOR RUTR"/>
    <property type="match status" value="1"/>
</dbReference>
<keyword evidence="2 4" id="KW-0238">DNA-binding</keyword>
<feature type="domain" description="HTH tetR-type" evidence="5">
    <location>
        <begin position="10"/>
        <end position="70"/>
    </location>
</feature>
<name>A0ABS6AVH4_9NOCA</name>
<evidence type="ECO:0000256" key="4">
    <source>
        <dbReference type="PROSITE-ProRule" id="PRU00335"/>
    </source>
</evidence>
<proteinExistence type="predicted"/>
<feature type="DNA-binding region" description="H-T-H motif" evidence="4">
    <location>
        <begin position="33"/>
        <end position="52"/>
    </location>
</feature>
<keyword evidence="7" id="KW-1185">Reference proteome</keyword>
<comment type="caution">
    <text evidence="6">The sequence shown here is derived from an EMBL/GenBank/DDBJ whole genome shotgun (WGS) entry which is preliminary data.</text>
</comment>
<accession>A0ABS6AVH4</accession>
<evidence type="ECO:0000256" key="3">
    <source>
        <dbReference type="ARBA" id="ARBA00023163"/>
    </source>
</evidence>
<dbReference type="SUPFAM" id="SSF46689">
    <property type="entry name" value="Homeodomain-like"/>
    <property type="match status" value="1"/>
</dbReference>
<dbReference type="PROSITE" id="PS50977">
    <property type="entry name" value="HTH_TETR_2"/>
    <property type="match status" value="1"/>
</dbReference>
<dbReference type="InterPro" id="IPR001647">
    <property type="entry name" value="HTH_TetR"/>
</dbReference>
<evidence type="ECO:0000256" key="1">
    <source>
        <dbReference type="ARBA" id="ARBA00023015"/>
    </source>
</evidence>
<dbReference type="PRINTS" id="PR00455">
    <property type="entry name" value="HTHTETR"/>
</dbReference>
<evidence type="ECO:0000259" key="5">
    <source>
        <dbReference type="PROSITE" id="PS50977"/>
    </source>
</evidence>
<dbReference type="RefSeq" id="WP_215915741.1">
    <property type="nucleotide sequence ID" value="NZ_JAHKNI010000001.1"/>
</dbReference>
<gene>
    <name evidence="6" type="ORF">KO481_05455</name>
</gene>
<dbReference type="InterPro" id="IPR050109">
    <property type="entry name" value="HTH-type_TetR-like_transc_reg"/>
</dbReference>
<dbReference type="PROSITE" id="PS01081">
    <property type="entry name" value="HTH_TETR_1"/>
    <property type="match status" value="1"/>
</dbReference>
<dbReference type="PANTHER" id="PTHR30055:SF234">
    <property type="entry name" value="HTH-TYPE TRANSCRIPTIONAL REGULATOR BETI"/>
    <property type="match status" value="1"/>
</dbReference>
<keyword evidence="1" id="KW-0805">Transcription regulation</keyword>